<feature type="region of interest" description="Disordered" evidence="1">
    <location>
        <begin position="1683"/>
        <end position="1738"/>
    </location>
</feature>
<feature type="compositionally biased region" description="Basic and acidic residues" evidence="1">
    <location>
        <begin position="1975"/>
        <end position="1985"/>
    </location>
</feature>
<feature type="region of interest" description="Disordered" evidence="1">
    <location>
        <begin position="1876"/>
        <end position="1922"/>
    </location>
</feature>
<feature type="compositionally biased region" description="Basic and acidic residues" evidence="1">
    <location>
        <begin position="1638"/>
        <end position="1651"/>
    </location>
</feature>
<evidence type="ECO:0000256" key="2">
    <source>
        <dbReference type="SAM" id="SignalP"/>
    </source>
</evidence>
<feature type="region of interest" description="Disordered" evidence="1">
    <location>
        <begin position="1958"/>
        <end position="2002"/>
    </location>
</feature>
<keyword evidence="2" id="KW-0732">Signal</keyword>
<feature type="compositionally biased region" description="Basic and acidic residues" evidence="1">
    <location>
        <begin position="667"/>
        <end position="687"/>
    </location>
</feature>
<dbReference type="InterPro" id="IPR052408">
    <property type="entry name" value="Exonuclease_MUT-7-like"/>
</dbReference>
<feature type="region of interest" description="Disordered" evidence="1">
    <location>
        <begin position="1631"/>
        <end position="1651"/>
    </location>
</feature>
<feature type="compositionally biased region" description="Polar residues" evidence="1">
    <location>
        <begin position="1878"/>
        <end position="1887"/>
    </location>
</feature>
<sequence>MATQLHFVSFFAFLLSGGDGFCSVQTVLSGHKTAQYTLLDSFVRSSPFTRIGCGGRGEKATLYGGDGRRSEETASVVLPSVTGTPGSRLLNGTPSASRRPERDLKERERQQEFLTRIETFLHGVRGENPDTSCLLVKGRNMTPLPLPSSSSSSFSGTEWTWEEFGDFEPEDLPDLTSDGIRHVKTLIFECQSDRSLFGPVVVIVPFERRVDEKKLGAYFGFPHDKYKWRLVSNKSVLHFSGYPPGSIPPLGHSVRMTTIIDASLRNSPFILGGGGAVGVELKVDPKEASRLAHAPFVDIIACSSPSSPVFLPSSTLSSSVDTAVEKQQTGEEDPSSSSPFHVPDFPSRGHSFLFHEEREGDTAAALSGFPSLSPSLPSPTREVQSNKEVAEKDQRREAEENSSLSMSTVSSDYPGKPKTVPESPSGRQRERQRRFLPTVDVFGECVHLVGAVAARRRMARLLAFVDLVPPILENAPAAGAEGTGTHSLTQMHIKQSKYRGRHALNKQSCLTRRAWANPDGSGEPMEVQLIVGQTLRGRWGEEATAEVIRCLKPGHLVYVVGYPRLGRYSEGKGRPVLDLVCAHISFLGEGPVLPAGPPPLSAFPQPDMPGSRRKQSSHLSGRSTGASSSDEEEEEEEVEASLLEEEEDGSETETGSEGPGEMETDSLGDRGVSRSEALKESKTRDDASAVQMTKSRLLSEEEDGNKGTSVFEKREAFSNICECTAVPGVGEGEREESKKGKKRRQVLMGSAVGEERETGGGREMEVFVVDSRESLLEMREFLREEALKAEALGVPLPVGLDCEWQPDTLSKHRREYEQVKRKKREERAESHSVAEENREGDEEESEDRAEVSSDVDRGGGGEEGEPKPFGDTREKEEESQFSKDHKRANPSGVCTIQLAVGSCAFLIDLLLLAPDDDEKGEAGRRKGASEGGGLEDGCNKAERESELEDVAAKSTPELLDETLGEILGSVRFLKVGFQIVHDLHMLAKSRPGFGGLMEVRGAIDLPQMVQYVVPKFMRDRLHGKGLAVHSAVLLGESLDKSEQCSAWAFRPLSDSQISYGAKDAAVLLRLLRILCDETELRAHRKNRNLKGEEKFNAPQCLRRGPLESVQEDFLLLDETADPSLPSSSSSSSPSSSSPSSIAFPLEALSLPATTSAIESLATDFVFVKAERETAESSRKSRVVCHTLSPTHFFADLQPQGMHEPSLLARLKVQRDRMKAPRSKDSKHTRQDDLSPTASAAHHPYFSSQKDSNNVPMVLANAASTGGAGLQPERERAGMWSNFPSLTSVREPKHITGSTTVKRARAQPHAKERRLALDLLSSLDRENPLPSPSKYLLVLPVEAGGRGRQGTAKVKQRRKPGGVKGGGRILQRPTLSGWSRGQSKERYSSETCHAVSTKQIGDSAALQFANALLVFATLRGEVRGDDDEEEGDGSGCLHGEMGDEYPFLIEENGKERGGPRVCSWPVPPSILTRRTERSQLVGDTLGRLCTKSNHILPPPSETVDDLEAQCDADERTRQKEAERGVAGENGKGDREDKTAEEMPVYLFYRWMPSKQKNFPLEEASSEPSATSSVSVSVSSEVPQGNCSGFFFAGRVEVAGVSSSFSPVPEEDTVLSSSVVKDRDGEGLLSGTRQISSLQEGERTMDEEGERAKLRGPRHVPLPRRILWKLVEDSQVFKVPTMEHTGWPEEQGAGKEGDLHRSISTGHTASPEYADTNIEQSSPSWSHAPPQHAVKNSPPRLHLGIRAKDRDSEACEKKSLSAAEAREMERLRLEAWEKAMEVREAEGGGGSGKGAGSAGEGVKRRKKKPKVFLSSALVGLTRRLRGVGIDAEAAADVKLADAVRLALSLEEERVFISEANPRKLAKILSGIPSRFFADTATPNGPTDSQVDPAYYEESLSDSQGEGIEDSLTTDSHAHSPLAPPTVRRRRLAKWLAQLERLCEPEVLQPAASRWSEELAAGPLESGGGPSEEEEERVEEKGGREGKKGGKGLSAGRGERREETGEELPPLVFLENAKVYARLREVLKALQLENSFSEESYCSRCVHCNSNDFVRAHPSELLGSSVPEAVVQRQKEFWRCGGCGRIYWKGSLFFDARRRFREVVQELHSCLRRTQLYLDPRNDMTERRGERLNGRGGALDPFESAFFG</sequence>
<feature type="region of interest" description="Disordered" evidence="1">
    <location>
        <begin position="728"/>
        <end position="761"/>
    </location>
</feature>
<feature type="compositionally biased region" description="Basic and acidic residues" evidence="1">
    <location>
        <begin position="814"/>
        <end position="837"/>
    </location>
</feature>
<dbReference type="SUPFAM" id="SSF55826">
    <property type="entry name" value="YbaK/ProRS associated domain"/>
    <property type="match status" value="1"/>
</dbReference>
<feature type="region of interest" description="Disordered" evidence="1">
    <location>
        <begin position="1214"/>
        <end position="1252"/>
    </location>
</feature>
<feature type="compositionally biased region" description="Polar residues" evidence="1">
    <location>
        <begin position="81"/>
        <end position="96"/>
    </location>
</feature>
<protein>
    <recommendedName>
        <fullName evidence="7">3'-5' exonuclease domain-containing protein</fullName>
    </recommendedName>
</protein>
<feature type="region of interest" description="Disordered" evidence="1">
    <location>
        <begin position="1512"/>
        <end position="1537"/>
    </location>
</feature>
<accession>A0A0G4GT71</accession>
<evidence type="ECO:0000259" key="4">
    <source>
        <dbReference type="Pfam" id="PF01927"/>
    </source>
</evidence>
<feature type="region of interest" description="Disordered" evidence="1">
    <location>
        <begin position="1781"/>
        <end position="1804"/>
    </location>
</feature>
<reference evidence="6" key="1">
    <citation type="submission" date="2014-11" db="EMBL/GenBank/DDBJ databases">
        <authorList>
            <person name="Otto D Thomas"/>
            <person name="Naeem Raeece"/>
        </authorList>
    </citation>
    <scope>NUCLEOTIDE SEQUENCE</scope>
</reference>
<dbReference type="InterPro" id="IPR007214">
    <property type="entry name" value="YbaK/aa-tRNA-synth-assoc-dom"/>
</dbReference>
<feature type="compositionally biased region" description="Basic and acidic residues" evidence="1">
    <location>
        <begin position="1690"/>
        <end position="1699"/>
    </location>
</feature>
<dbReference type="PANTHER" id="PTHR47765">
    <property type="entry name" value="3'-5' EXONUCLEASE DOMAIN-CONTAINING PROTEIN"/>
    <property type="match status" value="1"/>
</dbReference>
<evidence type="ECO:0000259" key="3">
    <source>
        <dbReference type="Pfam" id="PF01612"/>
    </source>
</evidence>
<feature type="region of interest" description="Disordered" evidence="1">
    <location>
        <begin position="917"/>
        <end position="953"/>
    </location>
</feature>
<dbReference type="Pfam" id="PF01612">
    <property type="entry name" value="DNA_pol_A_exo1"/>
    <property type="match status" value="1"/>
</dbReference>
<dbReference type="EMBL" id="CDMZ01001530">
    <property type="protein sequence ID" value="CEM33934.1"/>
    <property type="molecule type" value="Genomic_DNA"/>
</dbReference>
<feature type="chain" id="PRO_5005190959" description="3'-5' exonuclease domain-containing protein" evidence="2">
    <location>
        <begin position="21"/>
        <end position="2145"/>
    </location>
</feature>
<dbReference type="Pfam" id="PF04073">
    <property type="entry name" value="tRNA_edit"/>
    <property type="match status" value="1"/>
</dbReference>
<feature type="region of interest" description="Disordered" evidence="1">
    <location>
        <begin position="1346"/>
        <end position="1382"/>
    </location>
</feature>
<dbReference type="InterPro" id="IPR012337">
    <property type="entry name" value="RNaseH-like_sf"/>
</dbReference>
<dbReference type="Pfam" id="PF01927">
    <property type="entry name" value="Mut7-C"/>
    <property type="match status" value="1"/>
</dbReference>
<feature type="region of interest" description="Disordered" evidence="1">
    <location>
        <begin position="363"/>
        <end position="431"/>
    </location>
</feature>
<dbReference type="InterPro" id="IPR002782">
    <property type="entry name" value="Mut7-C_RNAse_dom"/>
</dbReference>
<feature type="compositionally biased region" description="Basic and acidic residues" evidence="1">
    <location>
        <begin position="98"/>
        <end position="108"/>
    </location>
</feature>
<dbReference type="InterPro" id="IPR002562">
    <property type="entry name" value="3'-5'_exonuclease_dom"/>
</dbReference>
<feature type="compositionally biased region" description="Polar residues" evidence="1">
    <location>
        <begin position="401"/>
        <end position="411"/>
    </location>
</feature>
<dbReference type="GO" id="GO:0008408">
    <property type="term" value="F:3'-5' exonuclease activity"/>
    <property type="evidence" value="ECO:0007669"/>
    <property type="project" value="InterPro"/>
</dbReference>
<dbReference type="GO" id="GO:0002161">
    <property type="term" value="F:aminoacyl-tRNA deacylase activity"/>
    <property type="evidence" value="ECO:0007669"/>
    <property type="project" value="InterPro"/>
</dbReference>
<name>A0A0G4GT71_9ALVE</name>
<evidence type="ECO:0000256" key="1">
    <source>
        <dbReference type="SAM" id="MobiDB-lite"/>
    </source>
</evidence>
<dbReference type="PANTHER" id="PTHR47765:SF2">
    <property type="entry name" value="EXONUCLEASE MUT-7 HOMOLOG"/>
    <property type="match status" value="1"/>
</dbReference>
<organism evidence="6">
    <name type="scientific">Chromera velia CCMP2878</name>
    <dbReference type="NCBI Taxonomy" id="1169474"/>
    <lineage>
        <taxon>Eukaryota</taxon>
        <taxon>Sar</taxon>
        <taxon>Alveolata</taxon>
        <taxon>Colpodellida</taxon>
        <taxon>Chromeraceae</taxon>
        <taxon>Chromera</taxon>
    </lineage>
</organism>
<dbReference type="Gene3D" id="3.90.960.10">
    <property type="entry name" value="YbaK/aminoacyl-tRNA synthetase-associated domain"/>
    <property type="match status" value="1"/>
</dbReference>
<feature type="compositionally biased region" description="Acidic residues" evidence="1">
    <location>
        <begin position="838"/>
        <end position="847"/>
    </location>
</feature>
<feature type="signal peptide" evidence="2">
    <location>
        <begin position="1"/>
        <end position="20"/>
    </location>
</feature>
<feature type="compositionally biased region" description="Basic and acidic residues" evidence="1">
    <location>
        <begin position="384"/>
        <end position="399"/>
    </location>
</feature>
<feature type="region of interest" description="Disordered" evidence="1">
    <location>
        <begin position="811"/>
        <end position="888"/>
    </location>
</feature>
<evidence type="ECO:0008006" key="7">
    <source>
        <dbReference type="Google" id="ProtNLM"/>
    </source>
</evidence>
<dbReference type="CDD" id="cd04332">
    <property type="entry name" value="YbaK_like"/>
    <property type="match status" value="1"/>
</dbReference>
<feature type="compositionally biased region" description="Basic and acidic residues" evidence="1">
    <location>
        <begin position="1214"/>
        <end position="1232"/>
    </location>
</feature>
<feature type="domain" description="Mut7-C RNAse" evidence="4">
    <location>
        <begin position="2004"/>
        <end position="2094"/>
    </location>
</feature>
<feature type="region of interest" description="Disordered" evidence="1">
    <location>
        <begin position="320"/>
        <end position="343"/>
    </location>
</feature>
<evidence type="ECO:0000313" key="6">
    <source>
        <dbReference type="EMBL" id="CEM33934.1"/>
    </source>
</evidence>
<feature type="compositionally biased region" description="Low complexity" evidence="1">
    <location>
        <begin position="370"/>
        <end position="379"/>
    </location>
</feature>
<feature type="domain" description="YbaK/aminoacyl-tRNA synthetase-associated" evidence="5">
    <location>
        <begin position="181"/>
        <end position="287"/>
    </location>
</feature>
<gene>
    <name evidence="6" type="ORF">Cvel_23298</name>
</gene>
<dbReference type="Gene3D" id="3.30.420.10">
    <property type="entry name" value="Ribonuclease H-like superfamily/Ribonuclease H"/>
    <property type="match status" value="1"/>
</dbReference>
<feature type="compositionally biased region" description="Gly residues" evidence="1">
    <location>
        <begin position="1785"/>
        <end position="1797"/>
    </location>
</feature>
<dbReference type="GO" id="GO:0003676">
    <property type="term" value="F:nucleic acid binding"/>
    <property type="evidence" value="ECO:0007669"/>
    <property type="project" value="InterPro"/>
</dbReference>
<evidence type="ECO:0000259" key="5">
    <source>
        <dbReference type="Pfam" id="PF04073"/>
    </source>
</evidence>
<dbReference type="InterPro" id="IPR036397">
    <property type="entry name" value="RNaseH_sf"/>
</dbReference>
<dbReference type="SUPFAM" id="SSF53098">
    <property type="entry name" value="Ribonuclease H-like"/>
    <property type="match status" value="1"/>
</dbReference>
<feature type="compositionally biased region" description="Acidic residues" evidence="1">
    <location>
        <begin position="629"/>
        <end position="651"/>
    </location>
</feature>
<proteinExistence type="predicted"/>
<feature type="region of interest" description="Disordered" evidence="1">
    <location>
        <begin position="597"/>
        <end position="711"/>
    </location>
</feature>
<dbReference type="VEuPathDB" id="CryptoDB:Cvel_23298"/>
<feature type="region of interest" description="Disordered" evidence="1">
    <location>
        <begin position="79"/>
        <end position="108"/>
    </location>
</feature>
<feature type="compositionally biased region" description="Basic and acidic residues" evidence="1">
    <location>
        <begin position="848"/>
        <end position="883"/>
    </location>
</feature>
<dbReference type="InterPro" id="IPR036754">
    <property type="entry name" value="YbaK/aa-tRNA-synt-asso_dom_sf"/>
</dbReference>
<feature type="domain" description="3'-5' exonuclease" evidence="3">
    <location>
        <begin position="959"/>
        <end position="1077"/>
    </location>
</feature>